<feature type="region of interest" description="Disordered" evidence="1">
    <location>
        <begin position="77"/>
        <end position="99"/>
    </location>
</feature>
<dbReference type="InterPro" id="IPR018551">
    <property type="entry name" value="DUF2007"/>
</dbReference>
<sequence>MKLDWIEVFRCSTDYEADMVRDRLDDAGIPAVVFTQRDHVFNLNVGSLAQVSVHVPAAFAEAARRLLETPVDEAALRRAAEEAGRAASTADPDTPDAEA</sequence>
<comment type="caution">
    <text evidence="3">The sequence shown here is derived from an EMBL/GenBank/DDBJ whole genome shotgun (WGS) entry which is preliminary data.</text>
</comment>
<evidence type="ECO:0000313" key="3">
    <source>
        <dbReference type="EMBL" id="HER95070.1"/>
    </source>
</evidence>
<gene>
    <name evidence="3" type="ORF">ENO59_00900</name>
</gene>
<dbReference type="SUPFAM" id="SSF54913">
    <property type="entry name" value="GlnB-like"/>
    <property type="match status" value="1"/>
</dbReference>
<organism evidence="3">
    <name type="scientific">Rhodothermus marinus</name>
    <name type="common">Rhodothermus obamensis</name>
    <dbReference type="NCBI Taxonomy" id="29549"/>
    <lineage>
        <taxon>Bacteria</taxon>
        <taxon>Pseudomonadati</taxon>
        <taxon>Rhodothermota</taxon>
        <taxon>Rhodothermia</taxon>
        <taxon>Rhodothermales</taxon>
        <taxon>Rhodothermaceae</taxon>
        <taxon>Rhodothermus</taxon>
    </lineage>
</organism>
<accession>A0A7V2AYN6</accession>
<dbReference type="EMBL" id="DSGB01000001">
    <property type="protein sequence ID" value="HER95070.1"/>
    <property type="molecule type" value="Genomic_DNA"/>
</dbReference>
<protein>
    <submittedName>
        <fullName evidence="3">DUF2007 domain-containing protein</fullName>
    </submittedName>
</protein>
<dbReference type="InterPro" id="IPR011322">
    <property type="entry name" value="N-reg_PII-like_a/b"/>
</dbReference>
<dbReference type="Gene3D" id="3.30.70.790">
    <property type="entry name" value="UreE, C-terminal domain"/>
    <property type="match status" value="1"/>
</dbReference>
<reference evidence="3" key="1">
    <citation type="journal article" date="2020" name="mSystems">
        <title>Genome- and Community-Level Interaction Insights into Carbon Utilization and Element Cycling Functions of Hydrothermarchaeota in Hydrothermal Sediment.</title>
        <authorList>
            <person name="Zhou Z."/>
            <person name="Liu Y."/>
            <person name="Xu W."/>
            <person name="Pan J."/>
            <person name="Luo Z.H."/>
            <person name="Li M."/>
        </authorList>
    </citation>
    <scope>NUCLEOTIDE SEQUENCE [LARGE SCALE GENOMIC DNA]</scope>
    <source>
        <strain evidence="3">SpSt-143</strain>
    </source>
</reference>
<evidence type="ECO:0000256" key="1">
    <source>
        <dbReference type="SAM" id="MobiDB-lite"/>
    </source>
</evidence>
<dbReference type="Pfam" id="PF09413">
    <property type="entry name" value="DUF2007"/>
    <property type="match status" value="1"/>
</dbReference>
<feature type="domain" description="DUF2007" evidence="2">
    <location>
        <begin position="5"/>
        <end position="68"/>
    </location>
</feature>
<evidence type="ECO:0000259" key="2">
    <source>
        <dbReference type="Pfam" id="PF09413"/>
    </source>
</evidence>
<dbReference type="AlphaFoldDB" id="A0A7V2AYN6"/>
<proteinExistence type="predicted"/>
<name>A0A7V2AYN6_RHOMR</name>